<accession>A0A0P9EYY5</accession>
<dbReference type="STRING" id="471514.AN477_07710"/>
<dbReference type="AlphaFoldDB" id="A0A0P9EYY5"/>
<feature type="transmembrane region" description="Helical" evidence="6">
    <location>
        <begin position="103"/>
        <end position="124"/>
    </location>
</feature>
<dbReference type="PANTHER" id="PTHR12677:SF59">
    <property type="entry name" value="GOLGI APPARATUS MEMBRANE PROTEIN TVP38-RELATED"/>
    <property type="match status" value="1"/>
</dbReference>
<dbReference type="Proteomes" id="UP000050482">
    <property type="component" value="Unassembled WGS sequence"/>
</dbReference>
<protein>
    <recommendedName>
        <fullName evidence="6">TVP38/TMEM64 family membrane protein</fullName>
    </recommendedName>
</protein>
<keyword evidence="3 6" id="KW-0812">Transmembrane</keyword>
<evidence type="ECO:0000256" key="4">
    <source>
        <dbReference type="ARBA" id="ARBA00022989"/>
    </source>
</evidence>
<evidence type="ECO:0000313" key="9">
    <source>
        <dbReference type="Proteomes" id="UP000050482"/>
    </source>
</evidence>
<feature type="domain" description="VTT" evidence="7">
    <location>
        <begin position="87"/>
        <end position="202"/>
    </location>
</feature>
<dbReference type="InterPro" id="IPR032816">
    <property type="entry name" value="VTT_dom"/>
</dbReference>
<evidence type="ECO:0000256" key="2">
    <source>
        <dbReference type="ARBA" id="ARBA00022475"/>
    </source>
</evidence>
<dbReference type="PATRIC" id="fig|471514.4.peg.4395"/>
<keyword evidence="2 6" id="KW-1003">Cell membrane</keyword>
<evidence type="ECO:0000313" key="8">
    <source>
        <dbReference type="EMBL" id="KPV44323.1"/>
    </source>
</evidence>
<sequence>MSILNKSRITSGGTNLRTRRRATSWVIFIVILIAALLVLLDPPLRALFLHMFSLKTINDLRAYVRSLGPWGPIALIALMVLHSVTFVPAEVISISDVVIFGPVLGLVYAWIGAMLGAYLSYFLARWFGRPIVNRFVPKRLLERFDTFFESEGLKGVLILRLIPLVSFNALNYASGLTKMTFWDFTWTTGLGILPMEILISVLYQSAVGEKYAVVGLTIVGIALLVGLVIRLKLRKKYKGFGKE</sequence>
<evidence type="ECO:0000256" key="6">
    <source>
        <dbReference type="RuleBase" id="RU366058"/>
    </source>
</evidence>
<dbReference type="GO" id="GO:0005886">
    <property type="term" value="C:plasma membrane"/>
    <property type="evidence" value="ECO:0007669"/>
    <property type="project" value="UniProtKB-SubCell"/>
</dbReference>
<proteinExistence type="inferred from homology"/>
<dbReference type="PANTHER" id="PTHR12677">
    <property type="entry name" value="GOLGI APPARATUS MEMBRANE PROTEIN TVP38-RELATED"/>
    <property type="match status" value="1"/>
</dbReference>
<feature type="transmembrane region" description="Helical" evidence="6">
    <location>
        <begin position="184"/>
        <end position="205"/>
    </location>
</feature>
<comment type="caution">
    <text evidence="8">The sequence shown here is derived from an EMBL/GenBank/DDBJ whole genome shotgun (WGS) entry which is preliminary data.</text>
</comment>
<feature type="transmembrane region" description="Helical" evidence="6">
    <location>
        <begin position="70"/>
        <end position="91"/>
    </location>
</feature>
<keyword evidence="9" id="KW-1185">Reference proteome</keyword>
<gene>
    <name evidence="8" type="ORF">AN477_07710</name>
</gene>
<organism evidence="8 9">
    <name type="scientific">Alicyclobacillus ferrooxydans</name>
    <dbReference type="NCBI Taxonomy" id="471514"/>
    <lineage>
        <taxon>Bacteria</taxon>
        <taxon>Bacillati</taxon>
        <taxon>Bacillota</taxon>
        <taxon>Bacilli</taxon>
        <taxon>Bacillales</taxon>
        <taxon>Alicyclobacillaceae</taxon>
        <taxon>Alicyclobacillus</taxon>
    </lineage>
</organism>
<evidence type="ECO:0000256" key="1">
    <source>
        <dbReference type="ARBA" id="ARBA00004651"/>
    </source>
</evidence>
<dbReference type="InterPro" id="IPR015414">
    <property type="entry name" value="TMEM64"/>
</dbReference>
<keyword evidence="5 6" id="KW-0472">Membrane</keyword>
<evidence type="ECO:0000259" key="7">
    <source>
        <dbReference type="Pfam" id="PF09335"/>
    </source>
</evidence>
<dbReference type="EMBL" id="LJCO01000035">
    <property type="protein sequence ID" value="KPV44323.1"/>
    <property type="molecule type" value="Genomic_DNA"/>
</dbReference>
<comment type="subcellular location">
    <subcellularLocation>
        <location evidence="1 6">Cell membrane</location>
        <topology evidence="1 6">Multi-pass membrane protein</topology>
    </subcellularLocation>
</comment>
<feature type="transmembrane region" description="Helical" evidence="6">
    <location>
        <begin position="211"/>
        <end position="229"/>
    </location>
</feature>
<feature type="transmembrane region" description="Helical" evidence="6">
    <location>
        <begin position="21"/>
        <end position="40"/>
    </location>
</feature>
<comment type="similarity">
    <text evidence="6">Belongs to the TVP38/TMEM64 family.</text>
</comment>
<reference evidence="8 9" key="1">
    <citation type="submission" date="2015-09" db="EMBL/GenBank/DDBJ databases">
        <title>Draft genome sequence of Alicyclobacillus ferrooxydans DSM 22381.</title>
        <authorList>
            <person name="Hemp J."/>
        </authorList>
    </citation>
    <scope>NUCLEOTIDE SEQUENCE [LARGE SCALE GENOMIC DNA]</scope>
    <source>
        <strain evidence="8 9">TC-34</strain>
    </source>
</reference>
<name>A0A0P9EYY5_9BACL</name>
<dbReference type="Pfam" id="PF09335">
    <property type="entry name" value="VTT_dom"/>
    <property type="match status" value="1"/>
</dbReference>
<feature type="transmembrane region" description="Helical" evidence="6">
    <location>
        <begin position="152"/>
        <end position="172"/>
    </location>
</feature>
<keyword evidence="4 6" id="KW-1133">Transmembrane helix</keyword>
<evidence type="ECO:0000256" key="5">
    <source>
        <dbReference type="ARBA" id="ARBA00023136"/>
    </source>
</evidence>
<evidence type="ECO:0000256" key="3">
    <source>
        <dbReference type="ARBA" id="ARBA00022692"/>
    </source>
</evidence>